<protein>
    <submittedName>
        <fullName evidence="2">Dna primase small subunit</fullName>
    </submittedName>
</protein>
<sequence length="82" mass="9325">MTDYDTCCSGAFICHKCWKFMTVAIKIIDVALREDFGFKHLLWVYSDRRGVHCWVCDENARKLSNESRSAIGSYLSVIKGGA</sequence>
<name>A0A8H4AUA1_GIGMA</name>
<dbReference type="InterPro" id="IPR002755">
    <property type="entry name" value="DNA_primase_S"/>
</dbReference>
<dbReference type="GO" id="GO:0006269">
    <property type="term" value="P:DNA replication, synthesis of primer"/>
    <property type="evidence" value="ECO:0007669"/>
    <property type="project" value="InterPro"/>
</dbReference>
<dbReference type="EMBL" id="WTPW01000220">
    <property type="protein sequence ID" value="KAF0533392.1"/>
    <property type="molecule type" value="Genomic_DNA"/>
</dbReference>
<gene>
    <name evidence="2" type="ORF">F8M41_010528</name>
</gene>
<dbReference type="Pfam" id="PF01896">
    <property type="entry name" value="DNA_primase_S"/>
    <property type="match status" value="1"/>
</dbReference>
<evidence type="ECO:0000313" key="3">
    <source>
        <dbReference type="Proteomes" id="UP000439903"/>
    </source>
</evidence>
<evidence type="ECO:0000313" key="2">
    <source>
        <dbReference type="EMBL" id="KAF0533392.1"/>
    </source>
</evidence>
<evidence type="ECO:0000256" key="1">
    <source>
        <dbReference type="ARBA" id="ARBA00009762"/>
    </source>
</evidence>
<dbReference type="OrthoDB" id="19606at2759"/>
<dbReference type="GO" id="GO:0003899">
    <property type="term" value="F:DNA-directed RNA polymerase activity"/>
    <property type="evidence" value="ECO:0007669"/>
    <property type="project" value="InterPro"/>
</dbReference>
<accession>A0A8H4AUA1</accession>
<comment type="caution">
    <text evidence="2">The sequence shown here is derived from an EMBL/GenBank/DDBJ whole genome shotgun (WGS) entry which is preliminary data.</text>
</comment>
<keyword evidence="3" id="KW-1185">Reference proteome</keyword>
<proteinExistence type="inferred from homology"/>
<reference evidence="2 3" key="1">
    <citation type="journal article" date="2019" name="Environ. Microbiol.">
        <title>At the nexus of three kingdoms: the genome of the mycorrhizal fungus Gigaspora margarita provides insights into plant, endobacterial and fungal interactions.</title>
        <authorList>
            <person name="Venice F."/>
            <person name="Ghignone S."/>
            <person name="Salvioli di Fossalunga A."/>
            <person name="Amselem J."/>
            <person name="Novero M."/>
            <person name="Xianan X."/>
            <person name="Sedzielewska Toro K."/>
            <person name="Morin E."/>
            <person name="Lipzen A."/>
            <person name="Grigoriev I.V."/>
            <person name="Henrissat B."/>
            <person name="Martin F.M."/>
            <person name="Bonfante P."/>
        </authorList>
    </citation>
    <scope>NUCLEOTIDE SEQUENCE [LARGE SCALE GENOMIC DNA]</scope>
    <source>
        <strain evidence="2 3">BEG34</strain>
    </source>
</reference>
<dbReference type="PANTHER" id="PTHR10536">
    <property type="entry name" value="DNA PRIMASE SMALL SUBUNIT"/>
    <property type="match status" value="1"/>
</dbReference>
<organism evidence="2 3">
    <name type="scientific">Gigaspora margarita</name>
    <dbReference type="NCBI Taxonomy" id="4874"/>
    <lineage>
        <taxon>Eukaryota</taxon>
        <taxon>Fungi</taxon>
        <taxon>Fungi incertae sedis</taxon>
        <taxon>Mucoromycota</taxon>
        <taxon>Glomeromycotina</taxon>
        <taxon>Glomeromycetes</taxon>
        <taxon>Diversisporales</taxon>
        <taxon>Gigasporaceae</taxon>
        <taxon>Gigaspora</taxon>
    </lineage>
</organism>
<dbReference type="SUPFAM" id="SSF56747">
    <property type="entry name" value="Prim-pol domain"/>
    <property type="match status" value="1"/>
</dbReference>
<comment type="similarity">
    <text evidence="1">Belongs to the eukaryotic-type primase small subunit family.</text>
</comment>
<dbReference type="Gene3D" id="3.90.920.10">
    <property type="entry name" value="DNA primase, PRIM domain"/>
    <property type="match status" value="1"/>
</dbReference>
<dbReference type="AlphaFoldDB" id="A0A8H4AUA1"/>
<dbReference type="Proteomes" id="UP000439903">
    <property type="component" value="Unassembled WGS sequence"/>
</dbReference>